<dbReference type="EMBL" id="AP014946">
    <property type="protein sequence ID" value="BAT57674.1"/>
    <property type="molecule type" value="Genomic_DNA"/>
</dbReference>
<evidence type="ECO:0000259" key="3">
    <source>
        <dbReference type="SMART" id="SM00062"/>
    </source>
</evidence>
<gene>
    <name evidence="4" type="primary">fliY</name>
    <name evidence="4" type="ORF">GJW-30_1_00182</name>
</gene>
<dbReference type="AlphaFoldDB" id="A0A0S3PP10"/>
<dbReference type="PANTHER" id="PTHR35936:SF17">
    <property type="entry name" value="ARGININE-BINDING EXTRACELLULAR PROTEIN ARTP"/>
    <property type="match status" value="1"/>
</dbReference>
<protein>
    <submittedName>
        <fullName evidence="4">Cystine-binding periplasmic protein</fullName>
    </submittedName>
</protein>
<reference evidence="4 5" key="1">
    <citation type="submission" date="2015-08" db="EMBL/GenBank/DDBJ databases">
        <title>Investigation of the bacterial diversity of lava forest soil.</title>
        <authorList>
            <person name="Lee J.S."/>
        </authorList>
    </citation>
    <scope>NUCLEOTIDE SEQUENCE [LARGE SCALE GENOMIC DNA]</scope>
    <source>
        <strain evidence="4 5">GJW-30</strain>
    </source>
</reference>
<sequence>MRWMKIGVLLAAITMAGDTMADDNAKKELAPNGTLRVGLVFAPSMSLFFVVKDANGQARGVTHDIGKALGASLGLPVEFVLFPNSGLATDATESGAVDVSFMPVDEERKKRIAFGTNYTLGESTYMATGASGAKTVEEVDRAGMRVIGIANTTTIRAATRTLKNTTIAPVTSVEDAVSALRDGKADAFALSRDSLPTYVKQIAGSRIVDGAFQQIGIAIAVKKGKEAALGLVTDFLEDAKKSGVVRKALDAAGYPDSPVAPAGSRS</sequence>
<feature type="chain" id="PRO_5006615463" evidence="2">
    <location>
        <begin position="22"/>
        <end position="266"/>
    </location>
</feature>
<dbReference type="Pfam" id="PF00497">
    <property type="entry name" value="SBP_bac_3"/>
    <property type="match status" value="1"/>
</dbReference>
<dbReference type="SUPFAM" id="SSF53850">
    <property type="entry name" value="Periplasmic binding protein-like II"/>
    <property type="match status" value="1"/>
</dbReference>
<dbReference type="InterPro" id="IPR001638">
    <property type="entry name" value="Solute-binding_3/MltF_N"/>
</dbReference>
<dbReference type="SMART" id="SM00062">
    <property type="entry name" value="PBPb"/>
    <property type="match status" value="1"/>
</dbReference>
<evidence type="ECO:0000256" key="1">
    <source>
        <dbReference type="ARBA" id="ARBA00022729"/>
    </source>
</evidence>
<dbReference type="KEGG" id="vgo:GJW-30_1_00182"/>
<evidence type="ECO:0000313" key="5">
    <source>
        <dbReference type="Proteomes" id="UP000236884"/>
    </source>
</evidence>
<evidence type="ECO:0000313" key="4">
    <source>
        <dbReference type="EMBL" id="BAT57674.1"/>
    </source>
</evidence>
<dbReference type="Gene3D" id="3.40.190.10">
    <property type="entry name" value="Periplasmic binding protein-like II"/>
    <property type="match status" value="2"/>
</dbReference>
<evidence type="ECO:0000256" key="2">
    <source>
        <dbReference type="SAM" id="SignalP"/>
    </source>
</evidence>
<proteinExistence type="predicted"/>
<organism evidence="4 5">
    <name type="scientific">Variibacter gotjawalensis</name>
    <dbReference type="NCBI Taxonomy" id="1333996"/>
    <lineage>
        <taxon>Bacteria</taxon>
        <taxon>Pseudomonadati</taxon>
        <taxon>Pseudomonadota</taxon>
        <taxon>Alphaproteobacteria</taxon>
        <taxon>Hyphomicrobiales</taxon>
        <taxon>Nitrobacteraceae</taxon>
        <taxon>Variibacter</taxon>
    </lineage>
</organism>
<feature type="domain" description="Solute-binding protein family 3/N-terminal" evidence="3">
    <location>
        <begin position="34"/>
        <end position="256"/>
    </location>
</feature>
<dbReference type="Proteomes" id="UP000236884">
    <property type="component" value="Chromosome"/>
</dbReference>
<keyword evidence="5" id="KW-1185">Reference proteome</keyword>
<feature type="signal peptide" evidence="2">
    <location>
        <begin position="1"/>
        <end position="21"/>
    </location>
</feature>
<dbReference type="PANTHER" id="PTHR35936">
    <property type="entry name" value="MEMBRANE-BOUND LYTIC MUREIN TRANSGLYCOSYLASE F"/>
    <property type="match status" value="1"/>
</dbReference>
<accession>A0A0S3PP10</accession>
<dbReference type="RefSeq" id="WP_245408614.1">
    <property type="nucleotide sequence ID" value="NZ_AP014946.1"/>
</dbReference>
<keyword evidence="1 2" id="KW-0732">Signal</keyword>
<name>A0A0S3PP10_9BRAD</name>